<gene>
    <name evidence="3" type="ORF">ENUP19_0352G0010</name>
</gene>
<reference evidence="3 4" key="1">
    <citation type="journal article" date="2019" name="PLoS Negl. Trop. Dis.">
        <title>Whole genome sequencing of Entamoeba nuttalli reveals mammalian host-related molecular signatures and a novel octapeptide-repeat surface protein.</title>
        <authorList>
            <person name="Tanaka M."/>
            <person name="Makiuchi T."/>
            <person name="Komiyama T."/>
            <person name="Shiina T."/>
            <person name="Osaki K."/>
            <person name="Tachibana H."/>
        </authorList>
    </citation>
    <scope>NUCLEOTIDE SEQUENCE [LARGE SCALE GENOMIC DNA]</scope>
    <source>
        <strain evidence="3 4">P19-061405</strain>
    </source>
</reference>
<dbReference type="SUPFAM" id="SSF51045">
    <property type="entry name" value="WW domain"/>
    <property type="match status" value="1"/>
</dbReference>
<dbReference type="PROSITE" id="PS50020">
    <property type="entry name" value="WW_DOMAIN_2"/>
    <property type="match status" value="1"/>
</dbReference>
<dbReference type="Proteomes" id="UP001628156">
    <property type="component" value="Unassembled WGS sequence"/>
</dbReference>
<dbReference type="PANTHER" id="PTHR11188">
    <property type="entry name" value="ARRESTIN DOMAIN CONTAINING PROTEIN"/>
    <property type="match status" value="1"/>
</dbReference>
<evidence type="ECO:0000313" key="3">
    <source>
        <dbReference type="EMBL" id="GAB1227708.1"/>
    </source>
</evidence>
<dbReference type="EMBL" id="BAAFRS010000352">
    <property type="protein sequence ID" value="GAB1227708.1"/>
    <property type="molecule type" value="Genomic_DNA"/>
</dbReference>
<feature type="domain" description="WW" evidence="2">
    <location>
        <begin position="381"/>
        <end position="413"/>
    </location>
</feature>
<feature type="domain" description="C2" evidence="1">
    <location>
        <begin position="411"/>
        <end position="528"/>
    </location>
</feature>
<proteinExistence type="predicted"/>
<dbReference type="Gene3D" id="2.60.40.150">
    <property type="entry name" value="C2 domain"/>
    <property type="match status" value="1"/>
</dbReference>
<dbReference type="CDD" id="cd00201">
    <property type="entry name" value="WW"/>
    <property type="match status" value="1"/>
</dbReference>
<dbReference type="InterPro" id="IPR014752">
    <property type="entry name" value="Arrestin-like_C"/>
</dbReference>
<dbReference type="Pfam" id="PF00168">
    <property type="entry name" value="C2"/>
    <property type="match status" value="1"/>
</dbReference>
<dbReference type="InterPro" id="IPR001202">
    <property type="entry name" value="WW_dom"/>
</dbReference>
<dbReference type="SUPFAM" id="SSF81296">
    <property type="entry name" value="E set domains"/>
    <property type="match status" value="1"/>
</dbReference>
<sequence length="615" mass="69899">MLDFFITLTHPGHILGEPIQGFVTVTTNSPTFIKGITVFIEGIFNTHYTETITTTETDNEGKVHQITREVETPKTTIIYSSPKYPVLEELHNHNIALTTELAPGSYSYPFVIQLPKGIPSSSFFNDRGVNVQYMIHCELTKKNGSKSRSNGFVIPLCVNPDYHLPRPRVFCDNSSGVNLQLTLSDDSPSVGDIVQMTLQCTNLLHDQLELRASFVATHNYKTTNVNFRSSEFVFQPVLIHSTSTLVGTLTVPLDLPTTAHSGEFSINTYINIQGKAGRKTINILFPIEIGYDIKGPQLMTERSRLFGGRRDFTKTTGFYGAHFRMPPSYQTVVDKTLAPGIEQILTVDQQPYYVSHFTRQTSLTPDMNNPCALPYPIYNAAMLPPGWSIGQDYGEWYFIDHNTQTTSWIDPRPLEQRIIPHIIKGKEARFEVEIVKAIGLPVLGWGCPDPYACVWDSNENWIKTNKQSNSLDPVFTKNNKISIIVSKERTNVVVYLYDYHRIGWDVFMGAVNFDLQYFPPDVIIQDWYQLSNFGNKSTAVTGKVLLKVCYKVEQTNEIPTVIINGHSPLYRDYYPDTCVVRDQIKKQNELRKKKKMRENPMTDYEGHIICMTPFL</sequence>
<evidence type="ECO:0000313" key="4">
    <source>
        <dbReference type="Proteomes" id="UP001628156"/>
    </source>
</evidence>
<dbReference type="InterPro" id="IPR011021">
    <property type="entry name" value="Arrestin-like_N"/>
</dbReference>
<accession>A0ABQ0DXX1</accession>
<dbReference type="InterPro" id="IPR014756">
    <property type="entry name" value="Ig_E-set"/>
</dbReference>
<dbReference type="InterPro" id="IPR000008">
    <property type="entry name" value="C2_dom"/>
</dbReference>
<protein>
    <recommendedName>
        <fullName evidence="5">Arrestin (Or s-antigen), n-terminal domain containing protein</fullName>
    </recommendedName>
</protein>
<evidence type="ECO:0000259" key="1">
    <source>
        <dbReference type="PROSITE" id="PS50004"/>
    </source>
</evidence>
<name>A0ABQ0DXX1_9EUKA</name>
<dbReference type="InterPro" id="IPR035892">
    <property type="entry name" value="C2_domain_sf"/>
</dbReference>
<dbReference type="SUPFAM" id="SSF49562">
    <property type="entry name" value="C2 domain (Calcium/lipid-binding domain, CaLB)"/>
    <property type="match status" value="1"/>
</dbReference>
<dbReference type="SMART" id="SM00456">
    <property type="entry name" value="WW"/>
    <property type="match status" value="2"/>
</dbReference>
<dbReference type="SMART" id="SM00239">
    <property type="entry name" value="C2"/>
    <property type="match status" value="1"/>
</dbReference>
<dbReference type="PANTHER" id="PTHR11188:SF17">
    <property type="entry name" value="FI21816P1"/>
    <property type="match status" value="1"/>
</dbReference>
<dbReference type="InterPro" id="IPR036020">
    <property type="entry name" value="WW_dom_sf"/>
</dbReference>
<dbReference type="PROSITE" id="PS50004">
    <property type="entry name" value="C2"/>
    <property type="match status" value="1"/>
</dbReference>
<evidence type="ECO:0008006" key="5">
    <source>
        <dbReference type="Google" id="ProtNLM"/>
    </source>
</evidence>
<dbReference type="InterPro" id="IPR050357">
    <property type="entry name" value="Arrestin_domain-protein"/>
</dbReference>
<dbReference type="CDD" id="cd00030">
    <property type="entry name" value="C2"/>
    <property type="match status" value="1"/>
</dbReference>
<dbReference type="Pfam" id="PF00339">
    <property type="entry name" value="Arrestin_N"/>
    <property type="match status" value="1"/>
</dbReference>
<evidence type="ECO:0000259" key="2">
    <source>
        <dbReference type="PROSITE" id="PS50020"/>
    </source>
</evidence>
<comment type="caution">
    <text evidence="3">The sequence shown here is derived from an EMBL/GenBank/DDBJ whole genome shotgun (WGS) entry which is preliminary data.</text>
</comment>
<organism evidence="3 4">
    <name type="scientific">Entamoeba nuttalli</name>
    <dbReference type="NCBI Taxonomy" id="412467"/>
    <lineage>
        <taxon>Eukaryota</taxon>
        <taxon>Amoebozoa</taxon>
        <taxon>Evosea</taxon>
        <taxon>Archamoebae</taxon>
        <taxon>Mastigamoebida</taxon>
        <taxon>Entamoebidae</taxon>
        <taxon>Entamoeba</taxon>
    </lineage>
</organism>
<dbReference type="Pfam" id="PF00397">
    <property type="entry name" value="WW"/>
    <property type="match status" value="1"/>
</dbReference>
<dbReference type="Gene3D" id="2.20.70.10">
    <property type="match status" value="1"/>
</dbReference>
<keyword evidence="4" id="KW-1185">Reference proteome</keyword>
<dbReference type="Gene3D" id="2.60.40.640">
    <property type="match status" value="1"/>
</dbReference>
<dbReference type="PROSITE" id="PS01159">
    <property type="entry name" value="WW_DOMAIN_1"/>
    <property type="match status" value="1"/>
</dbReference>